<protein>
    <recommendedName>
        <fullName evidence="5">Dephospho-CoA kinase</fullName>
    </recommendedName>
</protein>
<evidence type="ECO:0000256" key="1">
    <source>
        <dbReference type="ARBA" id="ARBA00022741"/>
    </source>
</evidence>
<dbReference type="EMBL" id="CAKOGP040000890">
    <property type="protein sequence ID" value="CAJ1940382.1"/>
    <property type="molecule type" value="Genomic_DNA"/>
</dbReference>
<evidence type="ECO:0000256" key="2">
    <source>
        <dbReference type="ARBA" id="ARBA00022840"/>
    </source>
</evidence>
<dbReference type="Pfam" id="PF01121">
    <property type="entry name" value="CoaE"/>
    <property type="match status" value="1"/>
</dbReference>
<dbReference type="InterPro" id="IPR001977">
    <property type="entry name" value="Depp_CoAkinase"/>
</dbReference>
<dbReference type="HAMAP" id="MF_00376">
    <property type="entry name" value="Dephospho_CoA_kinase"/>
    <property type="match status" value="1"/>
</dbReference>
<evidence type="ECO:0000313" key="4">
    <source>
        <dbReference type="Proteomes" id="UP001295423"/>
    </source>
</evidence>
<name>A0AAD2CR20_9STRA</name>
<dbReference type="CDD" id="cd02022">
    <property type="entry name" value="DPCK"/>
    <property type="match status" value="1"/>
</dbReference>
<dbReference type="PANTHER" id="PTHR10695:SF46">
    <property type="entry name" value="BIFUNCTIONAL COENZYME A SYNTHASE-RELATED"/>
    <property type="match status" value="1"/>
</dbReference>
<accession>A0AAD2CR20</accession>
<keyword evidence="4" id="KW-1185">Reference proteome</keyword>
<sequence>MKSTAEEKQHQKLKVLGVCGGIGQGKSTASKLLVSDLGCIAHLDADSIAHSVYSPGSQAVKDVVSEFGSRILAEGTNDTIDRKELGKIVFAERNEMARLEKIVWPHVKTLLSEKIEALKLDWEKEKKDDATAIIVLEAAILLDAGWDDLLDGVWTVRAPKSTAVKRLVETRNLAEEEAEKRISYQNSSRGIGNIDAEIKSGGITAVIENNGTLEDLKESLKNAIHDPKSWK</sequence>
<comment type="caution">
    <text evidence="3">The sequence shown here is derived from an EMBL/GenBank/DDBJ whole genome shotgun (WGS) entry which is preliminary data.</text>
</comment>
<dbReference type="GO" id="GO:0005524">
    <property type="term" value="F:ATP binding"/>
    <property type="evidence" value="ECO:0007669"/>
    <property type="project" value="UniProtKB-KW"/>
</dbReference>
<dbReference type="InterPro" id="IPR027417">
    <property type="entry name" value="P-loop_NTPase"/>
</dbReference>
<dbReference type="NCBIfam" id="TIGR00152">
    <property type="entry name" value="dephospho-CoA kinase"/>
    <property type="match status" value="1"/>
</dbReference>
<dbReference type="PANTHER" id="PTHR10695">
    <property type="entry name" value="DEPHOSPHO-COA KINASE-RELATED"/>
    <property type="match status" value="1"/>
</dbReference>
<evidence type="ECO:0000313" key="3">
    <source>
        <dbReference type="EMBL" id="CAJ1940382.1"/>
    </source>
</evidence>
<dbReference type="PROSITE" id="PS51219">
    <property type="entry name" value="DPCK"/>
    <property type="match status" value="1"/>
</dbReference>
<evidence type="ECO:0008006" key="5">
    <source>
        <dbReference type="Google" id="ProtNLM"/>
    </source>
</evidence>
<dbReference type="Proteomes" id="UP001295423">
    <property type="component" value="Unassembled WGS sequence"/>
</dbReference>
<reference evidence="3" key="1">
    <citation type="submission" date="2023-08" db="EMBL/GenBank/DDBJ databases">
        <authorList>
            <person name="Audoor S."/>
            <person name="Bilcke G."/>
        </authorList>
    </citation>
    <scope>NUCLEOTIDE SEQUENCE</scope>
</reference>
<dbReference type="SUPFAM" id="SSF52540">
    <property type="entry name" value="P-loop containing nucleoside triphosphate hydrolases"/>
    <property type="match status" value="1"/>
</dbReference>
<gene>
    <name evidence="3" type="ORF">CYCCA115_LOCUS7014</name>
</gene>
<keyword evidence="1" id="KW-0547">Nucleotide-binding</keyword>
<proteinExistence type="inferred from homology"/>
<organism evidence="3 4">
    <name type="scientific">Cylindrotheca closterium</name>
    <dbReference type="NCBI Taxonomy" id="2856"/>
    <lineage>
        <taxon>Eukaryota</taxon>
        <taxon>Sar</taxon>
        <taxon>Stramenopiles</taxon>
        <taxon>Ochrophyta</taxon>
        <taxon>Bacillariophyta</taxon>
        <taxon>Bacillariophyceae</taxon>
        <taxon>Bacillariophycidae</taxon>
        <taxon>Bacillariales</taxon>
        <taxon>Bacillariaceae</taxon>
        <taxon>Cylindrotheca</taxon>
    </lineage>
</organism>
<dbReference type="Gene3D" id="3.40.50.300">
    <property type="entry name" value="P-loop containing nucleotide triphosphate hydrolases"/>
    <property type="match status" value="1"/>
</dbReference>
<dbReference type="GO" id="GO:0004140">
    <property type="term" value="F:dephospho-CoA kinase activity"/>
    <property type="evidence" value="ECO:0007669"/>
    <property type="project" value="InterPro"/>
</dbReference>
<dbReference type="GO" id="GO:0015937">
    <property type="term" value="P:coenzyme A biosynthetic process"/>
    <property type="evidence" value="ECO:0007669"/>
    <property type="project" value="InterPro"/>
</dbReference>
<dbReference type="AlphaFoldDB" id="A0AAD2CR20"/>
<keyword evidence="2" id="KW-0067">ATP-binding</keyword>